<dbReference type="InterPro" id="IPR027417">
    <property type="entry name" value="P-loop_NTPase"/>
</dbReference>
<gene>
    <name evidence="1" type="ORF">C7B47_03980</name>
</gene>
<dbReference type="SUPFAM" id="SSF52540">
    <property type="entry name" value="P-loop containing nucleoside triphosphate hydrolases"/>
    <property type="match status" value="1"/>
</dbReference>
<protein>
    <submittedName>
        <fullName evidence="1">Uncharacterized protein</fullName>
    </submittedName>
</protein>
<comment type="caution">
    <text evidence="1">The sequence shown here is derived from an EMBL/GenBank/DDBJ whole genome shotgun (WGS) entry which is preliminary data.</text>
</comment>
<dbReference type="EMBL" id="PXYX01000005">
    <property type="protein sequence ID" value="PSR28790.1"/>
    <property type="molecule type" value="Genomic_DNA"/>
</dbReference>
<dbReference type="AlphaFoldDB" id="A0A2T2X2R0"/>
<evidence type="ECO:0000313" key="2">
    <source>
        <dbReference type="Proteomes" id="UP000242705"/>
    </source>
</evidence>
<dbReference type="Proteomes" id="UP000242705">
    <property type="component" value="Unassembled WGS sequence"/>
</dbReference>
<dbReference type="Gene3D" id="3.40.50.300">
    <property type="entry name" value="P-loop containing nucleotide triphosphate hydrolases"/>
    <property type="match status" value="1"/>
</dbReference>
<accession>A0A2T2X2R0</accession>
<name>A0A2T2X2R0_SULTH</name>
<reference evidence="1 2" key="1">
    <citation type="journal article" date="2014" name="BMC Genomics">
        <title>Comparison of environmental and isolate Sulfobacillus genomes reveals diverse carbon, sulfur, nitrogen, and hydrogen metabolisms.</title>
        <authorList>
            <person name="Justice N.B."/>
            <person name="Norman A."/>
            <person name="Brown C.T."/>
            <person name="Singh A."/>
            <person name="Thomas B.C."/>
            <person name="Banfield J.F."/>
        </authorList>
    </citation>
    <scope>NUCLEOTIDE SEQUENCE [LARGE SCALE GENOMIC DNA]</scope>
    <source>
        <strain evidence="1">AMDSBA5</strain>
    </source>
</reference>
<organism evidence="1 2">
    <name type="scientific">Sulfobacillus thermosulfidooxidans</name>
    <dbReference type="NCBI Taxonomy" id="28034"/>
    <lineage>
        <taxon>Bacteria</taxon>
        <taxon>Bacillati</taxon>
        <taxon>Bacillota</taxon>
        <taxon>Clostridia</taxon>
        <taxon>Eubacteriales</taxon>
        <taxon>Clostridiales Family XVII. Incertae Sedis</taxon>
        <taxon>Sulfobacillus</taxon>
    </lineage>
</organism>
<evidence type="ECO:0000313" key="1">
    <source>
        <dbReference type="EMBL" id="PSR28790.1"/>
    </source>
</evidence>
<proteinExistence type="predicted"/>
<sequence>MTNMPQISMIGRYQEWNALNTLTDFSHPKRPIVYLWGPPGSGKSHVAEQFFEHQRLIGQHALYSQARLIGPDDKDITSYLQQVFEIEPSEKKFDWSRLAFKARELIWIIDDYDEWRRHHAWFWTVLTDMRHFGACIVLTGKESPRRLWAGQSDNVVETLPLADFDKETITQICRQFELHDPEFVSEAIAISRGRPRLLYAIAQGIKSVKDMLPPGTHLNANLFHTQMPMFLIEQVCHPGSRRMKWRAGQGTNQSLDLLMAAASLTPIFTRDLLSQLVGPATVNESWDAFTNSPFLDVFHGGYFGLYPGLRQRVRQATQQARPWIWEQWTRKTAQYFIHLIKSTENSFPFAWEQLVGLIRWKFGHSAFRVDEWQGQQWRVIHDLLSGVPGDNETFSVFDDEERCLGTMTIRRDKTAPRIIITDLVSHASNLAVMFMLFSHVIKQSSGYGQIMWALTPEHPMTAAFLDLLHYLGFIDQLDGSKILDFDNVDLVMWLTQILRSPQGDSIDNPVQAVQNALQVLSSDSELHQTDLSRYWQSISHKGTVRSWFLDALSSADLGPSIGGRTLLALYYLKKQGTHEELAEQLHLSRATYFRNHRTALEKLSAALFH</sequence>